<keyword evidence="2" id="KW-0418">Kinase</keyword>
<protein>
    <submittedName>
        <fullName evidence="5">Serine arginine-rich splicing factor 2</fullName>
    </submittedName>
</protein>
<name>A0A7J6PXJ2_PEROL</name>
<reference evidence="5 6" key="1">
    <citation type="submission" date="2020-04" db="EMBL/GenBank/DDBJ databases">
        <title>Perkinsus olseni comparative genomics.</title>
        <authorList>
            <person name="Bogema D.R."/>
        </authorList>
    </citation>
    <scope>NUCLEOTIDE SEQUENCE [LARGE SCALE GENOMIC DNA]</scope>
    <source>
        <strain evidence="5 6">ATCC PRA-207</strain>
    </source>
</reference>
<dbReference type="GO" id="GO:0016303">
    <property type="term" value="F:1-phosphatidylinositol-3-kinase activity"/>
    <property type="evidence" value="ECO:0007669"/>
    <property type="project" value="TreeGrafter"/>
</dbReference>
<dbReference type="GO" id="GO:0005777">
    <property type="term" value="C:peroxisome"/>
    <property type="evidence" value="ECO:0007669"/>
    <property type="project" value="TreeGrafter"/>
</dbReference>
<sequence length="1050" mass="118557">VDANRSFCIKSSMMPIVLTCEVKPTEDPPPPTTTSRSLAATTSSSSSTQLVRHQRWKQQQQQQQQSNKDIRQYMFKVGDDLRQDQLILQLITVMDTLFKKYGLDLRLTPYKVVALSPRDGMIEFVSKSRTLSSALRENGNNLMTYFKHCAKASSGPQTNESARLKDILETFSRSCAGYCVITYVLGIGDRHLDNLMVDDEGHMFHVDFGYIFGRDPKPLPPPMKLCKEMVEGMKSSWCDSVWPYRILRMNSKLILSLVGLVQGANIKDLVEQDPQMVLSRMEQKLAPEISEEEAESRFLGLINDSTNALFPVVMEKLHQWALYWYVSQRLDAGEYTSPAQYWDEVYRSINAVEDPVNQGRLNPTMDEDKIAFRGFETGYSLAALDPEDRATYFESWFTEDVDHSRAGATEVKAALAECDVFFKDMSDDDVDKCIDIVRQNAGKFPVDSRHFLESFPAPGTMHHSRRKAADKQRGEWHFTEHRSAISKRLTAEELRSDIERTMDKELRASYGPLYTTPSGALVRDVFREPIERDGEADTGTDKGKANDGSGSSSSSSKAKTTAELRAEAEETYKQRKAAYYEACPLSLDLVSYCPLSHLVHTVRELLYLSDAHAVKTRYLIHLCGCIPIQPKVLWNILKDEVMWCSPHSGMELALRKTKALKVVEDDEGEGKKSYIPRDLMKQIEHLIRDLGSNATVDKLMRQLDWGKNSQKKERLGPLREVLGRLPRVFYEPEYMFLRQSLEGVVAWPEDDERSEEAKTQEMTNNFNNWCRFSVNRAEVANNLVTMLSTPESCPQRRYPVDTARTYLATNGVNPDHELPLLTDLFIPGNNVYLRRGCEDEDQSSSSTSSSAAASAATAAADQISEDRVSEYIYSTLKKSPYRAIDIDALRKVIRDNFTLEESKQFESSITDTITEGLLPHSNPSTSSTSSSEGEEAHDESSQPANESAMAGVTVKGRGLYRYFFHDPLNIYLAADAQEYLAVKDDTHAWNRRKAEKIPCLRPLEEGEVLKAPEHQVVRTEGTLSARVAHPLRTGPIPTPLPASTLQRQSS</sequence>
<dbReference type="InterPro" id="IPR036940">
    <property type="entry name" value="PI3/4_kinase_cat_sf"/>
</dbReference>
<dbReference type="PANTHER" id="PTHR10048:SF7">
    <property type="entry name" value="PHOSPHATIDYLINOSITOL 3-KINASE CATALYTIC SUBUNIT TYPE 3"/>
    <property type="match status" value="1"/>
</dbReference>
<feature type="region of interest" description="Disordered" evidence="3">
    <location>
        <begin position="531"/>
        <end position="562"/>
    </location>
</feature>
<feature type="compositionally biased region" description="Basic and acidic residues" evidence="3">
    <location>
        <begin position="531"/>
        <end position="545"/>
    </location>
</feature>
<evidence type="ECO:0000256" key="2">
    <source>
        <dbReference type="ARBA" id="ARBA00022777"/>
    </source>
</evidence>
<dbReference type="Pfam" id="PF00454">
    <property type="entry name" value="PI3_PI4_kinase"/>
    <property type="match status" value="1"/>
</dbReference>
<keyword evidence="1" id="KW-0808">Transferase</keyword>
<dbReference type="InterPro" id="IPR015433">
    <property type="entry name" value="PI3/4_kinase"/>
</dbReference>
<evidence type="ECO:0000313" key="5">
    <source>
        <dbReference type="EMBL" id="KAF4700939.1"/>
    </source>
</evidence>
<feature type="compositionally biased region" description="Polar residues" evidence="3">
    <location>
        <begin position="1041"/>
        <end position="1050"/>
    </location>
</feature>
<dbReference type="SMART" id="SM00146">
    <property type="entry name" value="PI3Kc"/>
    <property type="match status" value="1"/>
</dbReference>
<dbReference type="PROSITE" id="PS00916">
    <property type="entry name" value="PI3_4_KINASE_2"/>
    <property type="match status" value="1"/>
</dbReference>
<feature type="domain" description="PI3K/PI4K catalytic" evidence="4">
    <location>
        <begin position="38"/>
        <end position="310"/>
    </location>
</feature>
<dbReference type="EMBL" id="JABANO010036960">
    <property type="protein sequence ID" value="KAF4700939.1"/>
    <property type="molecule type" value="Genomic_DNA"/>
</dbReference>
<evidence type="ECO:0000256" key="3">
    <source>
        <dbReference type="SAM" id="MobiDB-lite"/>
    </source>
</evidence>
<dbReference type="PROSITE" id="PS50290">
    <property type="entry name" value="PI3_4_KINASE_3"/>
    <property type="match status" value="1"/>
</dbReference>
<dbReference type="GO" id="GO:0000045">
    <property type="term" value="P:autophagosome assembly"/>
    <property type="evidence" value="ECO:0007669"/>
    <property type="project" value="TreeGrafter"/>
</dbReference>
<feature type="non-terminal residue" evidence="5">
    <location>
        <position position="1050"/>
    </location>
</feature>
<dbReference type="GO" id="GO:0005768">
    <property type="term" value="C:endosome"/>
    <property type="evidence" value="ECO:0007669"/>
    <property type="project" value="TreeGrafter"/>
</dbReference>
<gene>
    <name evidence="5" type="primary">SRSF2_2</name>
    <name evidence="5" type="ORF">FOZ63_021422</name>
</gene>
<dbReference type="Gene3D" id="1.10.1070.11">
    <property type="entry name" value="Phosphatidylinositol 3-/4-kinase, catalytic domain"/>
    <property type="match status" value="1"/>
</dbReference>
<evidence type="ECO:0000313" key="6">
    <source>
        <dbReference type="Proteomes" id="UP000553632"/>
    </source>
</evidence>
<dbReference type="InterPro" id="IPR018936">
    <property type="entry name" value="PI3/4_kinase_CS"/>
</dbReference>
<feature type="region of interest" description="Disordered" evidence="3">
    <location>
        <begin position="1030"/>
        <end position="1050"/>
    </location>
</feature>
<feature type="region of interest" description="Disordered" evidence="3">
    <location>
        <begin position="913"/>
        <end position="949"/>
    </location>
</feature>
<dbReference type="GO" id="GO:0034271">
    <property type="term" value="C:phosphatidylinositol 3-kinase complex, class III, type I"/>
    <property type="evidence" value="ECO:0007669"/>
    <property type="project" value="TreeGrafter"/>
</dbReference>
<dbReference type="SUPFAM" id="SSF56112">
    <property type="entry name" value="Protein kinase-like (PK-like)"/>
    <property type="match status" value="1"/>
</dbReference>
<feature type="compositionally biased region" description="Low complexity" evidence="3">
    <location>
        <begin position="33"/>
        <end position="44"/>
    </location>
</feature>
<dbReference type="GO" id="GO:0048015">
    <property type="term" value="P:phosphatidylinositol-mediated signaling"/>
    <property type="evidence" value="ECO:0007669"/>
    <property type="project" value="TreeGrafter"/>
</dbReference>
<dbReference type="Proteomes" id="UP000553632">
    <property type="component" value="Unassembled WGS sequence"/>
</dbReference>
<dbReference type="OMA" id="DEVMWCS"/>
<dbReference type="InterPro" id="IPR000403">
    <property type="entry name" value="PI3/4_kinase_cat_dom"/>
</dbReference>
<dbReference type="AlphaFoldDB" id="A0A7J6PXJ2"/>
<dbReference type="GO" id="GO:0000407">
    <property type="term" value="C:phagophore assembly site"/>
    <property type="evidence" value="ECO:0007669"/>
    <property type="project" value="TreeGrafter"/>
</dbReference>
<dbReference type="PANTHER" id="PTHR10048">
    <property type="entry name" value="PHOSPHATIDYLINOSITOL KINASE"/>
    <property type="match status" value="1"/>
</dbReference>
<evidence type="ECO:0000256" key="1">
    <source>
        <dbReference type="ARBA" id="ARBA00022679"/>
    </source>
</evidence>
<feature type="region of interest" description="Disordered" evidence="3">
    <location>
        <begin position="22"/>
        <end position="44"/>
    </location>
</feature>
<organism evidence="5 6">
    <name type="scientific">Perkinsus olseni</name>
    <name type="common">Perkinsus atlanticus</name>
    <dbReference type="NCBI Taxonomy" id="32597"/>
    <lineage>
        <taxon>Eukaryota</taxon>
        <taxon>Sar</taxon>
        <taxon>Alveolata</taxon>
        <taxon>Perkinsozoa</taxon>
        <taxon>Perkinsea</taxon>
        <taxon>Perkinsida</taxon>
        <taxon>Perkinsidae</taxon>
        <taxon>Perkinsus</taxon>
    </lineage>
</organism>
<keyword evidence="6" id="KW-1185">Reference proteome</keyword>
<dbReference type="InterPro" id="IPR011009">
    <property type="entry name" value="Kinase-like_dom_sf"/>
</dbReference>
<dbReference type="GO" id="GO:0034272">
    <property type="term" value="C:phosphatidylinositol 3-kinase complex, class III, type II"/>
    <property type="evidence" value="ECO:0007669"/>
    <property type="project" value="TreeGrafter"/>
</dbReference>
<dbReference type="PROSITE" id="PS00915">
    <property type="entry name" value="PI3_4_KINASE_1"/>
    <property type="match status" value="1"/>
</dbReference>
<dbReference type="CDD" id="cd00896">
    <property type="entry name" value="PI3Kc_III"/>
    <property type="match status" value="1"/>
</dbReference>
<evidence type="ECO:0000259" key="4">
    <source>
        <dbReference type="PROSITE" id="PS50290"/>
    </source>
</evidence>
<comment type="caution">
    <text evidence="5">The sequence shown here is derived from an EMBL/GenBank/DDBJ whole genome shotgun (WGS) entry which is preliminary data.</text>
</comment>
<dbReference type="Gene3D" id="3.30.1010.10">
    <property type="entry name" value="Phosphatidylinositol 3-kinase Catalytic Subunit, Chain A, domain 4"/>
    <property type="match status" value="1"/>
</dbReference>
<proteinExistence type="predicted"/>
<accession>A0A7J6PXJ2</accession>
<dbReference type="GO" id="GO:0006897">
    <property type="term" value="P:endocytosis"/>
    <property type="evidence" value="ECO:0007669"/>
    <property type="project" value="TreeGrafter"/>
</dbReference>
<feature type="compositionally biased region" description="Low complexity" evidence="3">
    <location>
        <begin position="548"/>
        <end position="559"/>
    </location>
</feature>
<dbReference type="InterPro" id="IPR057756">
    <property type="entry name" value="PI3-kinase_type3/VPS34_cat"/>
</dbReference>